<dbReference type="EC" id="3.5.4.9" evidence="1"/>
<keyword evidence="11" id="KW-1185">Reference proteome</keyword>
<feature type="domain" description="Tetrahydrofolate dehydrogenase/cyclohydrolase catalytic" evidence="8">
    <location>
        <begin position="176"/>
        <end position="292"/>
    </location>
</feature>
<dbReference type="InterPro" id="IPR036291">
    <property type="entry name" value="NAD(P)-bd_dom_sf"/>
</dbReference>
<proteinExistence type="inferred from homology"/>
<evidence type="ECO:0000256" key="5">
    <source>
        <dbReference type="ARBA" id="ARBA00023268"/>
    </source>
</evidence>
<dbReference type="SUPFAM" id="SSF53223">
    <property type="entry name" value="Aminoacid dehydrogenase-like, N-terminal domain"/>
    <property type="match status" value="1"/>
</dbReference>
<feature type="region of interest" description="Disordered" evidence="7">
    <location>
        <begin position="58"/>
        <end position="90"/>
    </location>
</feature>
<dbReference type="InterPro" id="IPR020631">
    <property type="entry name" value="THF_DH/CycHdrlase_NAD-bd_dom"/>
</dbReference>
<dbReference type="Proteomes" id="UP000069940">
    <property type="component" value="Unassembled WGS sequence"/>
</dbReference>
<dbReference type="GeneID" id="109401292"/>
<reference evidence="11" key="1">
    <citation type="journal article" date="2015" name="Proc. Natl. Acad. Sci. U.S.A.">
        <title>Genome sequence of the Asian Tiger mosquito, Aedes albopictus, reveals insights into its biology, genetics, and evolution.</title>
        <authorList>
            <person name="Chen X.G."/>
            <person name="Jiang X."/>
            <person name="Gu J."/>
            <person name="Xu M."/>
            <person name="Wu Y."/>
            <person name="Deng Y."/>
            <person name="Zhang C."/>
            <person name="Bonizzoni M."/>
            <person name="Dermauw W."/>
            <person name="Vontas J."/>
            <person name="Armbruster P."/>
            <person name="Huang X."/>
            <person name="Yang Y."/>
            <person name="Zhang H."/>
            <person name="He W."/>
            <person name="Peng H."/>
            <person name="Liu Y."/>
            <person name="Wu K."/>
            <person name="Chen J."/>
            <person name="Lirakis M."/>
            <person name="Topalis P."/>
            <person name="Van Leeuwen T."/>
            <person name="Hall A.B."/>
            <person name="Jiang X."/>
            <person name="Thorpe C."/>
            <person name="Mueller R.L."/>
            <person name="Sun C."/>
            <person name="Waterhouse R.M."/>
            <person name="Yan G."/>
            <person name="Tu Z.J."/>
            <person name="Fang X."/>
            <person name="James A.A."/>
        </authorList>
    </citation>
    <scope>NUCLEOTIDE SEQUENCE [LARGE SCALE GENOMIC DNA]</scope>
    <source>
        <strain evidence="11">Foshan</strain>
    </source>
</reference>
<reference evidence="10" key="2">
    <citation type="submission" date="2025-05" db="UniProtKB">
        <authorList>
            <consortium name="EnsemblMetazoa"/>
        </authorList>
    </citation>
    <scope>IDENTIFICATION</scope>
    <source>
        <strain evidence="10">Foshan</strain>
    </source>
</reference>
<feature type="compositionally biased region" description="Basic and acidic residues" evidence="7">
    <location>
        <begin position="81"/>
        <end position="90"/>
    </location>
</feature>
<evidence type="ECO:0000313" key="11">
    <source>
        <dbReference type="Proteomes" id="UP000069940"/>
    </source>
</evidence>
<dbReference type="InterPro" id="IPR020630">
    <property type="entry name" value="THF_DH/CycHdrlase_cat_dom"/>
</dbReference>
<dbReference type="EnsemblMetazoa" id="AALFPA23_021745.R32196">
    <property type="protein sequence ID" value="AALFPA23_021745.P32196"/>
    <property type="gene ID" value="AALFPA23_021745"/>
</dbReference>
<keyword evidence="5" id="KW-0511">Multifunctional enzyme</keyword>
<dbReference type="PANTHER" id="PTHR48099">
    <property type="entry name" value="C-1-TETRAHYDROFOLATE SYNTHASE, CYTOPLASMIC-RELATED"/>
    <property type="match status" value="1"/>
</dbReference>
<evidence type="ECO:0000313" key="10">
    <source>
        <dbReference type="EnsemblMetazoa" id="AALFPA23_021745.P32196"/>
    </source>
</evidence>
<keyword evidence="2" id="KW-0554">One-carbon metabolism</keyword>
<dbReference type="Pfam" id="PF00763">
    <property type="entry name" value="THF_DHG_CYH"/>
    <property type="match status" value="1"/>
</dbReference>
<evidence type="ECO:0000259" key="9">
    <source>
        <dbReference type="Pfam" id="PF02882"/>
    </source>
</evidence>
<evidence type="ECO:0000256" key="2">
    <source>
        <dbReference type="ARBA" id="ARBA00022563"/>
    </source>
</evidence>
<dbReference type="InterPro" id="IPR020867">
    <property type="entry name" value="THF_DH/CycHdrlase_CS"/>
</dbReference>
<feature type="domain" description="Tetrahydrofolate dehydrogenase/cyclohydrolase NAD(P)-binding" evidence="9">
    <location>
        <begin position="311"/>
        <end position="467"/>
    </location>
</feature>
<dbReference type="RefSeq" id="XP_029712578.2">
    <property type="nucleotide sequence ID" value="XM_029856718.2"/>
</dbReference>
<dbReference type="SUPFAM" id="SSF51735">
    <property type="entry name" value="NAD(P)-binding Rossmann-fold domains"/>
    <property type="match status" value="1"/>
</dbReference>
<dbReference type="CDD" id="cd01080">
    <property type="entry name" value="NAD_bind_m-THF_DH_Cyclohyd"/>
    <property type="match status" value="1"/>
</dbReference>
<dbReference type="PANTHER" id="PTHR48099:SF11">
    <property type="entry name" value="BIFUNCTIONAL METHYLENETETRAHYDROFOLATE DEHYDROGENASE_CYCLOHYDROLASE, MITOCHONDRIAL"/>
    <property type="match status" value="1"/>
</dbReference>
<dbReference type="PROSITE" id="PS00767">
    <property type="entry name" value="THF_DHG_CYH_2"/>
    <property type="match status" value="1"/>
</dbReference>
<dbReference type="InterPro" id="IPR000672">
    <property type="entry name" value="THF_DH/CycHdrlase"/>
</dbReference>
<evidence type="ECO:0000256" key="1">
    <source>
        <dbReference type="ARBA" id="ARBA00012776"/>
    </source>
</evidence>
<name>A0ABM1ZUF2_AEDAL</name>
<comment type="catalytic activity">
    <reaction evidence="6">
        <text>(6R)-5,10-methenyltetrahydrofolate + H2O = (6R)-10-formyltetrahydrofolate + H(+)</text>
        <dbReference type="Rhea" id="RHEA:23700"/>
        <dbReference type="ChEBI" id="CHEBI:15377"/>
        <dbReference type="ChEBI" id="CHEBI:15378"/>
        <dbReference type="ChEBI" id="CHEBI:57455"/>
        <dbReference type="ChEBI" id="CHEBI:195366"/>
        <dbReference type="EC" id="3.5.4.9"/>
    </reaction>
</comment>
<dbReference type="Gene3D" id="3.40.50.10860">
    <property type="entry name" value="Leucine Dehydrogenase, chain A, domain 1"/>
    <property type="match status" value="1"/>
</dbReference>
<evidence type="ECO:0000256" key="6">
    <source>
        <dbReference type="ARBA" id="ARBA00036357"/>
    </source>
</evidence>
<dbReference type="PRINTS" id="PR00085">
    <property type="entry name" value="THFDHDRGNASE"/>
</dbReference>
<evidence type="ECO:0000256" key="7">
    <source>
        <dbReference type="SAM" id="MobiDB-lite"/>
    </source>
</evidence>
<dbReference type="HAMAP" id="MF_01576">
    <property type="entry name" value="THF_DHG_CYH"/>
    <property type="match status" value="1"/>
</dbReference>
<dbReference type="Pfam" id="PF02882">
    <property type="entry name" value="THF_DHG_CYH_C"/>
    <property type="match status" value="1"/>
</dbReference>
<dbReference type="Gene3D" id="3.40.50.720">
    <property type="entry name" value="NAD(P)-binding Rossmann-like Domain"/>
    <property type="match status" value="1"/>
</dbReference>
<sequence>MTTMTTMSKTITAASVSSSIRVQHHQHRQRFHQHHRRQSPSGMVLVGAAALQCEAKCNDPSSKGFSSEREAKPNGSANNSSEEKPIKELSFKTDCDNKGWRKGLLSARRTPEQRYTYNFKSLVGSGLLNRRSNMVHTKKTTNGSLAIDQNGADILPIDRRFHTDSKDSVNEMAKLIDGKQIAADIRVELRDQIKEWMEQGGNRAPHLTAILIGEDPASNTYVSNKMKAAADVGITSKTERYGADITEEQLLKRIEELNDDDSVDGILVQLPVPGHINERKVCNSVSCDKDVDGFNERNIGRLCLDMNTLIPCTPLGVQELIKRTEIETFGKNAVVVGRSKNVGMPIAMLLHADGRNDTCAMDATVTMCHRFTPPEELARFCRTADIIVTATGVPGLIKADMIKEGAAIIDVGITRVTDPVTGKNKLVGDVDFEEVRKVAGHITPVPGGVGPMTVAMLMKNTFIAAKNLARKKAEKEK</sequence>
<evidence type="ECO:0000256" key="4">
    <source>
        <dbReference type="ARBA" id="ARBA00023002"/>
    </source>
</evidence>
<evidence type="ECO:0000259" key="8">
    <source>
        <dbReference type="Pfam" id="PF00763"/>
    </source>
</evidence>
<protein>
    <recommendedName>
        <fullName evidence="1">methenyltetrahydrofolate cyclohydrolase</fullName>
        <ecNumber evidence="1">3.5.4.9</ecNumber>
    </recommendedName>
</protein>
<organism evidence="10 11">
    <name type="scientific">Aedes albopictus</name>
    <name type="common">Asian tiger mosquito</name>
    <name type="synonym">Stegomyia albopicta</name>
    <dbReference type="NCBI Taxonomy" id="7160"/>
    <lineage>
        <taxon>Eukaryota</taxon>
        <taxon>Metazoa</taxon>
        <taxon>Ecdysozoa</taxon>
        <taxon>Arthropoda</taxon>
        <taxon>Hexapoda</taxon>
        <taxon>Insecta</taxon>
        <taxon>Pterygota</taxon>
        <taxon>Neoptera</taxon>
        <taxon>Endopterygota</taxon>
        <taxon>Diptera</taxon>
        <taxon>Nematocera</taxon>
        <taxon>Culicoidea</taxon>
        <taxon>Culicidae</taxon>
        <taxon>Culicinae</taxon>
        <taxon>Aedini</taxon>
        <taxon>Aedes</taxon>
        <taxon>Stegomyia</taxon>
    </lineage>
</organism>
<keyword evidence="3" id="KW-0378">Hydrolase</keyword>
<dbReference type="PROSITE" id="PS00766">
    <property type="entry name" value="THF_DHG_CYH_1"/>
    <property type="match status" value="1"/>
</dbReference>
<keyword evidence="4" id="KW-0560">Oxidoreductase</keyword>
<accession>A0ABM1ZUF2</accession>
<dbReference type="InterPro" id="IPR046346">
    <property type="entry name" value="Aminoacid_DH-like_N_sf"/>
</dbReference>
<evidence type="ECO:0000256" key="3">
    <source>
        <dbReference type="ARBA" id="ARBA00022801"/>
    </source>
</evidence>